<organism evidence="2 3">
    <name type="scientific">Pleuronectes platessa</name>
    <name type="common">European plaice</name>
    <dbReference type="NCBI Taxonomy" id="8262"/>
    <lineage>
        <taxon>Eukaryota</taxon>
        <taxon>Metazoa</taxon>
        <taxon>Chordata</taxon>
        <taxon>Craniata</taxon>
        <taxon>Vertebrata</taxon>
        <taxon>Euteleostomi</taxon>
        <taxon>Actinopterygii</taxon>
        <taxon>Neopterygii</taxon>
        <taxon>Teleostei</taxon>
        <taxon>Neoteleostei</taxon>
        <taxon>Acanthomorphata</taxon>
        <taxon>Carangaria</taxon>
        <taxon>Pleuronectiformes</taxon>
        <taxon>Pleuronectoidei</taxon>
        <taxon>Pleuronectidae</taxon>
        <taxon>Pleuronectes</taxon>
    </lineage>
</organism>
<evidence type="ECO:0000313" key="3">
    <source>
        <dbReference type="Proteomes" id="UP001153269"/>
    </source>
</evidence>
<sequence length="182" mass="19559">MVSCTKWLEFDGFTGGSGSVLGCPVLRWPRTLVTEDKRRGSSSQRGGEAPQLLTEVREERGGEAPQLLAEVREEVQLLTESRCSPPATQRGGAAPQLLTGQRRGAAPHSEEDRKEVQLLTARRCSSSQIGREAPQLLTEVREERAGAAPKATQRGGAAPQLLTGQRGGATPHREEVQPLSAT</sequence>
<feature type="region of interest" description="Disordered" evidence="1">
    <location>
        <begin position="78"/>
        <end position="116"/>
    </location>
</feature>
<evidence type="ECO:0000313" key="2">
    <source>
        <dbReference type="EMBL" id="CAB1430566.1"/>
    </source>
</evidence>
<keyword evidence="3" id="KW-1185">Reference proteome</keyword>
<dbReference type="PROSITE" id="PS51257">
    <property type="entry name" value="PROKAR_LIPOPROTEIN"/>
    <property type="match status" value="1"/>
</dbReference>
<accession>A0A9N7UGM0</accession>
<name>A0A9N7UGM0_PLEPL</name>
<dbReference type="AlphaFoldDB" id="A0A9N7UGM0"/>
<comment type="caution">
    <text evidence="2">The sequence shown here is derived from an EMBL/GenBank/DDBJ whole genome shotgun (WGS) entry which is preliminary data.</text>
</comment>
<dbReference type="EMBL" id="CADEAL010001245">
    <property type="protein sequence ID" value="CAB1430566.1"/>
    <property type="molecule type" value="Genomic_DNA"/>
</dbReference>
<gene>
    <name evidence="2" type="ORF">PLEPLA_LOCUS18548</name>
</gene>
<proteinExistence type="predicted"/>
<evidence type="ECO:0000256" key="1">
    <source>
        <dbReference type="SAM" id="MobiDB-lite"/>
    </source>
</evidence>
<dbReference type="Proteomes" id="UP001153269">
    <property type="component" value="Unassembled WGS sequence"/>
</dbReference>
<feature type="region of interest" description="Disordered" evidence="1">
    <location>
        <begin position="34"/>
        <end position="64"/>
    </location>
</feature>
<reference evidence="2" key="1">
    <citation type="submission" date="2020-03" db="EMBL/GenBank/DDBJ databases">
        <authorList>
            <person name="Weist P."/>
        </authorList>
    </citation>
    <scope>NUCLEOTIDE SEQUENCE</scope>
</reference>
<protein>
    <submittedName>
        <fullName evidence="2">Uncharacterized protein</fullName>
    </submittedName>
</protein>
<feature type="region of interest" description="Disordered" evidence="1">
    <location>
        <begin position="129"/>
        <end position="182"/>
    </location>
</feature>